<sequence>MAEELPQPSTSNPRPDYSWIADEARDTVSVYAERWD</sequence>
<organism evidence="2 3">
    <name type="scientific">Trifolium medium</name>
    <dbReference type="NCBI Taxonomy" id="97028"/>
    <lineage>
        <taxon>Eukaryota</taxon>
        <taxon>Viridiplantae</taxon>
        <taxon>Streptophyta</taxon>
        <taxon>Embryophyta</taxon>
        <taxon>Tracheophyta</taxon>
        <taxon>Spermatophyta</taxon>
        <taxon>Magnoliopsida</taxon>
        <taxon>eudicotyledons</taxon>
        <taxon>Gunneridae</taxon>
        <taxon>Pentapetalae</taxon>
        <taxon>rosids</taxon>
        <taxon>fabids</taxon>
        <taxon>Fabales</taxon>
        <taxon>Fabaceae</taxon>
        <taxon>Papilionoideae</taxon>
        <taxon>50 kb inversion clade</taxon>
        <taxon>NPAAA clade</taxon>
        <taxon>Hologalegina</taxon>
        <taxon>IRL clade</taxon>
        <taxon>Trifolieae</taxon>
        <taxon>Trifolium</taxon>
    </lineage>
</organism>
<comment type="caution">
    <text evidence="2">The sequence shown here is derived from an EMBL/GenBank/DDBJ whole genome shotgun (WGS) entry which is preliminary data.</text>
</comment>
<evidence type="ECO:0000313" key="2">
    <source>
        <dbReference type="EMBL" id="MCI86373.1"/>
    </source>
</evidence>
<evidence type="ECO:0000313" key="3">
    <source>
        <dbReference type="Proteomes" id="UP000265520"/>
    </source>
</evidence>
<reference evidence="2 3" key="1">
    <citation type="journal article" date="2018" name="Front. Plant Sci.">
        <title>Red Clover (Trifolium pratense) and Zigzag Clover (T. medium) - A Picture of Genomic Similarities and Differences.</title>
        <authorList>
            <person name="Dluhosova J."/>
            <person name="Istvanek J."/>
            <person name="Nedelnik J."/>
            <person name="Repkova J."/>
        </authorList>
    </citation>
    <scope>NUCLEOTIDE SEQUENCE [LARGE SCALE GENOMIC DNA]</scope>
    <source>
        <strain evidence="3">cv. 10/8</strain>
        <tissue evidence="2">Leaf</tissue>
    </source>
</reference>
<name>A0A392VFY0_9FABA</name>
<dbReference type="Proteomes" id="UP000265520">
    <property type="component" value="Unassembled WGS sequence"/>
</dbReference>
<evidence type="ECO:0000256" key="1">
    <source>
        <dbReference type="SAM" id="MobiDB-lite"/>
    </source>
</evidence>
<feature type="non-terminal residue" evidence="2">
    <location>
        <position position="36"/>
    </location>
</feature>
<keyword evidence="3" id="KW-1185">Reference proteome</keyword>
<accession>A0A392VFY0</accession>
<protein>
    <submittedName>
        <fullName evidence="2">Uncharacterized protein</fullName>
    </submittedName>
</protein>
<feature type="region of interest" description="Disordered" evidence="1">
    <location>
        <begin position="1"/>
        <end position="20"/>
    </location>
</feature>
<proteinExistence type="predicted"/>
<dbReference type="EMBL" id="LXQA011138790">
    <property type="protein sequence ID" value="MCI86373.1"/>
    <property type="molecule type" value="Genomic_DNA"/>
</dbReference>
<dbReference type="AlphaFoldDB" id="A0A392VFY0"/>